<dbReference type="AlphaFoldDB" id="A0A0L8IHU7"/>
<protein>
    <submittedName>
        <fullName evidence="2">Uncharacterized protein</fullName>
    </submittedName>
</protein>
<evidence type="ECO:0000313" key="2">
    <source>
        <dbReference type="EMBL" id="KOG01067.1"/>
    </source>
</evidence>
<sequence>MNKILCKILERNINACFFCFFFPYSHWLFRRYWMNIPEISEIYSASVAFAFSHQTDPWN</sequence>
<evidence type="ECO:0000256" key="1">
    <source>
        <dbReference type="SAM" id="Phobius"/>
    </source>
</evidence>
<keyword evidence="1" id="KW-0812">Transmembrane</keyword>
<gene>
    <name evidence="2" type="ORF">OCBIM_22010629mg</name>
</gene>
<keyword evidence="1" id="KW-0472">Membrane</keyword>
<feature type="transmembrane region" description="Helical" evidence="1">
    <location>
        <begin position="12"/>
        <end position="29"/>
    </location>
</feature>
<reference evidence="2" key="1">
    <citation type="submission" date="2015-07" db="EMBL/GenBank/DDBJ databases">
        <title>MeaNS - Measles Nucleotide Surveillance Program.</title>
        <authorList>
            <person name="Tran T."/>
            <person name="Druce J."/>
        </authorList>
    </citation>
    <scope>NUCLEOTIDE SEQUENCE</scope>
    <source>
        <strain evidence="2">UCB-OBI-ISO-001</strain>
        <tissue evidence="2">Gonad</tissue>
    </source>
</reference>
<proteinExistence type="predicted"/>
<keyword evidence="1" id="KW-1133">Transmembrane helix</keyword>
<accession>A0A0L8IHU7</accession>
<dbReference type="EMBL" id="KQ415669">
    <property type="protein sequence ID" value="KOG01067.1"/>
    <property type="molecule type" value="Genomic_DNA"/>
</dbReference>
<organism evidence="2">
    <name type="scientific">Octopus bimaculoides</name>
    <name type="common">California two-spotted octopus</name>
    <dbReference type="NCBI Taxonomy" id="37653"/>
    <lineage>
        <taxon>Eukaryota</taxon>
        <taxon>Metazoa</taxon>
        <taxon>Spiralia</taxon>
        <taxon>Lophotrochozoa</taxon>
        <taxon>Mollusca</taxon>
        <taxon>Cephalopoda</taxon>
        <taxon>Coleoidea</taxon>
        <taxon>Octopodiformes</taxon>
        <taxon>Octopoda</taxon>
        <taxon>Incirrata</taxon>
        <taxon>Octopodidae</taxon>
        <taxon>Octopus</taxon>
    </lineage>
</organism>
<name>A0A0L8IHU7_OCTBM</name>